<dbReference type="AlphaFoldDB" id="A0A6B9XYE0"/>
<evidence type="ECO:0000256" key="1">
    <source>
        <dbReference type="SAM" id="Phobius"/>
    </source>
</evidence>
<dbReference type="EMBL" id="MK697702">
    <property type="protein sequence ID" value="QHR91637.1"/>
    <property type="molecule type" value="Genomic_DNA"/>
</dbReference>
<name>A0A6B9XYE0_PICSI</name>
<organism evidence="2">
    <name type="scientific">Picea sitchensis</name>
    <name type="common">Sitka spruce</name>
    <name type="synonym">Pinus sitchensis</name>
    <dbReference type="NCBI Taxonomy" id="3332"/>
    <lineage>
        <taxon>Eukaryota</taxon>
        <taxon>Viridiplantae</taxon>
        <taxon>Streptophyta</taxon>
        <taxon>Embryophyta</taxon>
        <taxon>Tracheophyta</taxon>
        <taxon>Spermatophyta</taxon>
        <taxon>Pinopsida</taxon>
        <taxon>Pinidae</taxon>
        <taxon>Conifers I</taxon>
        <taxon>Pinales</taxon>
        <taxon>Pinaceae</taxon>
        <taxon>Picea</taxon>
    </lineage>
</organism>
<keyword evidence="1" id="KW-1133">Transmembrane helix</keyword>
<protein>
    <submittedName>
        <fullName evidence="2">Uncharacterized protein</fullName>
    </submittedName>
</protein>
<keyword evidence="2" id="KW-0496">Mitochondrion</keyword>
<evidence type="ECO:0000313" key="2">
    <source>
        <dbReference type="EMBL" id="QHR91637.1"/>
    </source>
</evidence>
<proteinExistence type="predicted"/>
<gene>
    <name evidence="2" type="primary">orf05704</name>
    <name evidence="2" type="ORF">Q903MT_gene5672</name>
</gene>
<geneLocation type="mitochondrion" evidence="2"/>
<feature type="transmembrane region" description="Helical" evidence="1">
    <location>
        <begin position="12"/>
        <end position="32"/>
    </location>
</feature>
<reference evidence="2" key="1">
    <citation type="submission" date="2019-03" db="EMBL/GenBank/DDBJ databases">
        <title>Largest Complete Mitochondrial Genome of a Gymnosperm, Sitka Spruce (Picea sitchensis), Indicates Complex Physical Structure.</title>
        <authorList>
            <person name="Jackman S.D."/>
            <person name="Coombe L."/>
            <person name="Warren R."/>
            <person name="Kirk H."/>
            <person name="Trinh E."/>
            <person name="McLeod T."/>
            <person name="Pleasance S."/>
            <person name="Pandoh P."/>
            <person name="Zhao Y."/>
            <person name="Coope R."/>
            <person name="Bousquet J."/>
            <person name="Bohlmann J.C."/>
            <person name="Jones S.J.M."/>
            <person name="Birol I."/>
        </authorList>
    </citation>
    <scope>NUCLEOTIDE SEQUENCE</scope>
    <source>
        <strain evidence="2">Q903</strain>
    </source>
</reference>
<keyword evidence="1" id="KW-0472">Membrane</keyword>
<keyword evidence="1" id="KW-0812">Transmembrane</keyword>
<accession>A0A6B9XYE0</accession>
<sequence>MEWMDKKRGIGIPSSFFAVAQTSFTYALLLLMDTNNCIASFLLRSASLLRNVDNS</sequence>